<name>A0A7X4LNS4_9VIBR</name>
<keyword evidence="7" id="KW-1185">Reference proteome</keyword>
<dbReference type="Gene3D" id="3.40.50.150">
    <property type="entry name" value="Vaccinia Virus protein VP39"/>
    <property type="match status" value="1"/>
</dbReference>
<evidence type="ECO:0000256" key="1">
    <source>
        <dbReference type="ARBA" id="ARBA00022679"/>
    </source>
</evidence>
<dbReference type="RefSeq" id="WP_161157673.1">
    <property type="nucleotide sequence ID" value="NZ_WEKT01000047.1"/>
</dbReference>
<dbReference type="PANTHER" id="PTHR43861">
    <property type="entry name" value="TRANS-ACONITATE 2-METHYLTRANSFERASE-RELATED"/>
    <property type="match status" value="1"/>
</dbReference>
<dbReference type="EMBL" id="WEKT01000047">
    <property type="protein sequence ID" value="MZI95195.1"/>
    <property type="molecule type" value="Genomic_DNA"/>
</dbReference>
<proteinExistence type="inferred from homology"/>
<dbReference type="HAMAP" id="MF_01589">
    <property type="entry name" value="Cx_SAM_synthase"/>
    <property type="match status" value="1"/>
</dbReference>
<dbReference type="GO" id="GO:1904047">
    <property type="term" value="F:S-adenosyl-L-methionine binding"/>
    <property type="evidence" value="ECO:0007669"/>
    <property type="project" value="UniProtKB-UniRule"/>
</dbReference>
<dbReference type="GO" id="GO:0002098">
    <property type="term" value="P:tRNA wobble uridine modification"/>
    <property type="evidence" value="ECO:0007669"/>
    <property type="project" value="InterPro"/>
</dbReference>
<feature type="binding site" evidence="3 4">
    <location>
        <begin position="118"/>
        <end position="119"/>
    </location>
    <ligand>
        <name>S-adenosyl-L-methionine</name>
        <dbReference type="ChEBI" id="CHEBI:59789"/>
    </ligand>
</feature>
<comment type="subunit">
    <text evidence="3">Homodimer.</text>
</comment>
<keyword evidence="2 3" id="KW-0949">S-adenosyl-L-methionine</keyword>
<evidence type="ECO:0000256" key="4">
    <source>
        <dbReference type="PIRSR" id="PIRSR006325-1"/>
    </source>
</evidence>
<dbReference type="NCBIfam" id="TIGR00740">
    <property type="entry name" value="carboxy-S-adenosyl-L-methionine synthase CmoA"/>
    <property type="match status" value="1"/>
</dbReference>
<dbReference type="NCBIfam" id="NF011995">
    <property type="entry name" value="PRK15451.1"/>
    <property type="match status" value="1"/>
</dbReference>
<dbReference type="Proteomes" id="UP000462621">
    <property type="component" value="Unassembled WGS sequence"/>
</dbReference>
<dbReference type="InterPro" id="IPR041698">
    <property type="entry name" value="Methyltransf_25"/>
</dbReference>
<dbReference type="InterPro" id="IPR005271">
    <property type="entry name" value="CmoA"/>
</dbReference>
<feature type="binding site" evidence="3 4">
    <location>
        <begin position="90"/>
        <end position="91"/>
    </location>
    <ligand>
        <name>S-adenosyl-L-methionine</name>
        <dbReference type="ChEBI" id="CHEBI:59789"/>
    </ligand>
</feature>
<dbReference type="Pfam" id="PF13649">
    <property type="entry name" value="Methyltransf_25"/>
    <property type="match status" value="1"/>
</dbReference>
<evidence type="ECO:0000313" key="6">
    <source>
        <dbReference type="EMBL" id="MZI95195.1"/>
    </source>
</evidence>
<protein>
    <recommendedName>
        <fullName evidence="3">Carboxy-S-adenosyl-L-methionine synthase</fullName>
        <shortName evidence="3">Cx-SAM synthase</shortName>
        <ecNumber evidence="3">2.1.3.-</ecNumber>
    </recommendedName>
</protein>
<evidence type="ECO:0000259" key="5">
    <source>
        <dbReference type="Pfam" id="PF13649"/>
    </source>
</evidence>
<feature type="binding site" evidence="3">
    <location>
        <position position="200"/>
    </location>
    <ligand>
        <name>S-adenosyl-L-methionine</name>
        <dbReference type="ChEBI" id="CHEBI:59789"/>
    </ligand>
</feature>
<dbReference type="PANTHER" id="PTHR43861:SF2">
    <property type="entry name" value="CARBOXY-S-ADENOSYL-L-METHIONINE SYNTHASE"/>
    <property type="match status" value="1"/>
</dbReference>
<dbReference type="GO" id="GO:0016743">
    <property type="term" value="F:carboxyl- or carbamoyltransferase activity"/>
    <property type="evidence" value="ECO:0007669"/>
    <property type="project" value="UniProtKB-UniRule"/>
</dbReference>
<comment type="catalytic activity">
    <reaction evidence="3">
        <text>prephenate + S-adenosyl-L-methionine = carboxy-S-adenosyl-L-methionine + 3-phenylpyruvate + H2O</text>
        <dbReference type="Rhea" id="RHEA:51692"/>
        <dbReference type="ChEBI" id="CHEBI:15377"/>
        <dbReference type="ChEBI" id="CHEBI:18005"/>
        <dbReference type="ChEBI" id="CHEBI:29934"/>
        <dbReference type="ChEBI" id="CHEBI:59789"/>
        <dbReference type="ChEBI" id="CHEBI:134278"/>
    </reaction>
</comment>
<organism evidence="6 7">
    <name type="scientific">Vibrio eleionomae</name>
    <dbReference type="NCBI Taxonomy" id="2653505"/>
    <lineage>
        <taxon>Bacteria</taxon>
        <taxon>Pseudomonadati</taxon>
        <taxon>Pseudomonadota</taxon>
        <taxon>Gammaproteobacteria</taxon>
        <taxon>Vibrionales</taxon>
        <taxon>Vibrionaceae</taxon>
        <taxon>Vibrio</taxon>
    </lineage>
</organism>
<dbReference type="PIRSF" id="PIRSF006325">
    <property type="entry name" value="MeTrfase_bac"/>
    <property type="match status" value="1"/>
</dbReference>
<dbReference type="SUPFAM" id="SSF53335">
    <property type="entry name" value="S-adenosyl-L-methionine-dependent methyltransferases"/>
    <property type="match status" value="1"/>
</dbReference>
<evidence type="ECO:0000256" key="2">
    <source>
        <dbReference type="ARBA" id="ARBA00022691"/>
    </source>
</evidence>
<evidence type="ECO:0000313" key="7">
    <source>
        <dbReference type="Proteomes" id="UP000462621"/>
    </source>
</evidence>
<keyword evidence="1 3" id="KW-0808">Transferase</keyword>
<feature type="binding site" evidence="3 4">
    <location>
        <position position="39"/>
    </location>
    <ligand>
        <name>S-adenosyl-L-methionine</name>
        <dbReference type="ChEBI" id="CHEBI:59789"/>
    </ligand>
</feature>
<comment type="caution">
    <text evidence="6">The sequence shown here is derived from an EMBL/GenBank/DDBJ whole genome shotgun (WGS) entry which is preliminary data.</text>
</comment>
<comment type="function">
    <text evidence="3">Catalyzes the conversion of S-adenosyl-L-methionine (SAM) to carboxy-S-adenosyl-L-methionine (Cx-SAM).</text>
</comment>
<dbReference type="CDD" id="cd02440">
    <property type="entry name" value="AdoMet_MTases"/>
    <property type="match status" value="1"/>
</dbReference>
<dbReference type="AlphaFoldDB" id="A0A7X4LNS4"/>
<evidence type="ECO:0000256" key="3">
    <source>
        <dbReference type="HAMAP-Rule" id="MF_01589"/>
    </source>
</evidence>
<accession>A0A7X4LNS4</accession>
<reference evidence="6 7" key="1">
    <citation type="submission" date="2019-10" db="EMBL/GenBank/DDBJ databases">
        <title>Vibrio sp. nov. isolated from a shrimp pond.</title>
        <authorList>
            <person name="Gomez-Gil B."/>
            <person name="Enciso-Ibarra J."/>
            <person name="Enciso-Ibarra K."/>
            <person name="Bolan-Mejia C."/>
        </authorList>
    </citation>
    <scope>NUCLEOTIDE SEQUENCE [LARGE SCALE GENOMIC DNA]</scope>
    <source>
        <strain evidence="6 7">CAIM 722</strain>
    </source>
</reference>
<gene>
    <name evidence="3 6" type="primary">cmoA</name>
    <name evidence="6" type="ORF">F9817_18610</name>
</gene>
<dbReference type="InterPro" id="IPR029063">
    <property type="entry name" value="SAM-dependent_MTases_sf"/>
</dbReference>
<sequence length="243" mass="27487">MPNKDTIFSAPIDKIGDFTFDERVVEVFPDMIQRSVPGYSNIISAIGMLAERFAKPNTNVYDLGCSLGAATLSIRRHIEAQEGCQIIAVDNSHAMVERCKLHVNAYRSDTPVNVIEADIRDINIENASVVVMNFTLQFLSPEDRYALLENIYQGLRPGGILILSEKFVFANDKSHELLIDLHHDFKRANGYSELEISQKRSAIENVMLPDSIDTHKERFAKLGFSSFEVWFQCFNFGSMFAIK</sequence>
<feature type="binding site" evidence="3 4">
    <location>
        <begin position="64"/>
        <end position="66"/>
    </location>
    <ligand>
        <name>S-adenosyl-L-methionine</name>
        <dbReference type="ChEBI" id="CHEBI:59789"/>
    </ligand>
</feature>
<feature type="binding site" evidence="3 4">
    <location>
        <position position="133"/>
    </location>
    <ligand>
        <name>S-adenosyl-L-methionine</name>
        <dbReference type="ChEBI" id="CHEBI:59789"/>
    </ligand>
</feature>
<comment type="similarity">
    <text evidence="3">Belongs to the class I-like SAM-binding methyltransferase superfamily. Cx-SAM synthase family.</text>
</comment>
<dbReference type="EC" id="2.1.3.-" evidence="3"/>
<feature type="domain" description="Methyltransferase" evidence="5">
    <location>
        <begin position="60"/>
        <end position="159"/>
    </location>
</feature>